<dbReference type="InterPro" id="IPR011009">
    <property type="entry name" value="Kinase-like_dom_sf"/>
</dbReference>
<evidence type="ECO:0000256" key="2">
    <source>
        <dbReference type="ARBA" id="ARBA00022527"/>
    </source>
</evidence>
<accession>A0A5E4CSZ4</accession>
<dbReference type="EMBL" id="CABDUW010001987">
    <property type="protein sequence ID" value="VTJ84933.1"/>
    <property type="molecule type" value="Genomic_DNA"/>
</dbReference>
<evidence type="ECO:0000256" key="5">
    <source>
        <dbReference type="ARBA" id="ARBA00022777"/>
    </source>
</evidence>
<proteinExistence type="predicted"/>
<evidence type="ECO:0000256" key="4">
    <source>
        <dbReference type="ARBA" id="ARBA00022741"/>
    </source>
</evidence>
<dbReference type="Proteomes" id="UP000662637">
    <property type="component" value="Unassembled WGS sequence"/>
</dbReference>
<dbReference type="EC" id="2.7.11.1" evidence="1"/>
<reference evidence="9 10" key="1">
    <citation type="submission" date="2019-04" db="EMBL/GenBank/DDBJ databases">
        <authorList>
            <person name="Alioto T."/>
            <person name="Alioto T."/>
        </authorList>
    </citation>
    <scope>NUCLEOTIDE SEQUENCE [LARGE SCALE GENOMIC DNA]</scope>
</reference>
<evidence type="ECO:0000256" key="1">
    <source>
        <dbReference type="ARBA" id="ARBA00012513"/>
    </source>
</evidence>
<dbReference type="Pfam" id="PF00069">
    <property type="entry name" value="Pkinase"/>
    <property type="match status" value="1"/>
</dbReference>
<keyword evidence="2" id="KW-0723">Serine/threonine-protein kinase</keyword>
<keyword evidence="10" id="KW-1185">Reference proteome</keyword>
<dbReference type="SMART" id="SM00220">
    <property type="entry name" value="S_TKc"/>
    <property type="match status" value="1"/>
</dbReference>
<protein>
    <recommendedName>
        <fullName evidence="1">non-specific serine/threonine protein kinase</fullName>
        <ecNumber evidence="1">2.7.11.1</ecNumber>
    </recommendedName>
</protein>
<evidence type="ECO:0000259" key="7">
    <source>
        <dbReference type="PROSITE" id="PS50011"/>
    </source>
</evidence>
<evidence type="ECO:0000256" key="6">
    <source>
        <dbReference type="ARBA" id="ARBA00022840"/>
    </source>
</evidence>
<sequence>MERAHGGQLRHHMPRAGGIWEAKVRRLFREMVCVLQYCHQKGLMNLDLKPENFMVDARGRHPKLMDFGLSINFTPRKKLEGFRVTPLYCAPKIIQGKEFEGPQADVWCGYLPQTLPPALLFSAIAEMVLNKFLFLTNCIIRVTFQ</sequence>
<dbReference type="GO" id="GO:0005524">
    <property type="term" value="F:ATP binding"/>
    <property type="evidence" value="ECO:0007669"/>
    <property type="project" value="UniProtKB-KW"/>
</dbReference>
<reference evidence="8" key="2">
    <citation type="submission" date="2020-08" db="EMBL/GenBank/DDBJ databases">
        <authorList>
            <person name="Shumante A."/>
            <person name="Zimin A.V."/>
            <person name="Puiu D."/>
            <person name="Salzberg S.L."/>
        </authorList>
    </citation>
    <scope>NUCLEOTIDE SEQUENCE</scope>
    <source>
        <strain evidence="8">WC2-LM</strain>
        <tissue evidence="8">Liver</tissue>
    </source>
</reference>
<organism evidence="9 10">
    <name type="scientific">Marmota monax</name>
    <name type="common">Woodchuck</name>
    <dbReference type="NCBI Taxonomy" id="9995"/>
    <lineage>
        <taxon>Eukaryota</taxon>
        <taxon>Metazoa</taxon>
        <taxon>Chordata</taxon>
        <taxon>Craniata</taxon>
        <taxon>Vertebrata</taxon>
        <taxon>Euteleostomi</taxon>
        <taxon>Mammalia</taxon>
        <taxon>Eutheria</taxon>
        <taxon>Euarchontoglires</taxon>
        <taxon>Glires</taxon>
        <taxon>Rodentia</taxon>
        <taxon>Sciuromorpha</taxon>
        <taxon>Sciuridae</taxon>
        <taxon>Xerinae</taxon>
        <taxon>Marmotini</taxon>
        <taxon>Marmota</taxon>
    </lineage>
</organism>
<dbReference type="InterPro" id="IPR000719">
    <property type="entry name" value="Prot_kinase_dom"/>
</dbReference>
<dbReference type="SUPFAM" id="SSF56112">
    <property type="entry name" value="Protein kinase-like (PK-like)"/>
    <property type="match status" value="1"/>
</dbReference>
<gene>
    <name evidence="8" type="ORF">GHT09_010328</name>
    <name evidence="9" type="ORF">MONAX_5E011810</name>
</gene>
<dbReference type="AlphaFoldDB" id="A0A5E4CSZ4"/>
<dbReference type="GO" id="GO:0035556">
    <property type="term" value="P:intracellular signal transduction"/>
    <property type="evidence" value="ECO:0007669"/>
    <property type="project" value="TreeGrafter"/>
</dbReference>
<evidence type="ECO:0000313" key="10">
    <source>
        <dbReference type="Proteomes" id="UP000335636"/>
    </source>
</evidence>
<keyword evidence="5" id="KW-0418">Kinase</keyword>
<dbReference type="GO" id="GO:0005737">
    <property type="term" value="C:cytoplasm"/>
    <property type="evidence" value="ECO:0007669"/>
    <property type="project" value="TreeGrafter"/>
</dbReference>
<feature type="domain" description="Protein kinase" evidence="7">
    <location>
        <begin position="1"/>
        <end position="145"/>
    </location>
</feature>
<dbReference type="EMBL" id="WJEC01001564">
    <property type="protein sequence ID" value="KAF7478554.1"/>
    <property type="molecule type" value="Genomic_DNA"/>
</dbReference>
<evidence type="ECO:0000313" key="9">
    <source>
        <dbReference type="EMBL" id="VTJ84933.1"/>
    </source>
</evidence>
<evidence type="ECO:0000256" key="3">
    <source>
        <dbReference type="ARBA" id="ARBA00022679"/>
    </source>
</evidence>
<name>A0A5E4CSZ4_MARMO</name>
<dbReference type="Gene3D" id="1.10.510.10">
    <property type="entry name" value="Transferase(Phosphotransferase) domain 1"/>
    <property type="match status" value="1"/>
</dbReference>
<keyword evidence="4" id="KW-0547">Nucleotide-binding</keyword>
<dbReference type="PROSITE" id="PS50011">
    <property type="entry name" value="PROTEIN_KINASE_DOM"/>
    <property type="match status" value="1"/>
</dbReference>
<dbReference type="GO" id="GO:0004674">
    <property type="term" value="F:protein serine/threonine kinase activity"/>
    <property type="evidence" value="ECO:0007669"/>
    <property type="project" value="UniProtKB-KW"/>
</dbReference>
<evidence type="ECO:0000313" key="8">
    <source>
        <dbReference type="EMBL" id="KAF7478554.1"/>
    </source>
</evidence>
<keyword evidence="3" id="KW-0808">Transferase</keyword>
<dbReference type="Proteomes" id="UP000335636">
    <property type="component" value="Unassembled WGS sequence"/>
</dbReference>
<dbReference type="PANTHER" id="PTHR24346">
    <property type="entry name" value="MAP/MICROTUBULE AFFINITY-REGULATING KINASE"/>
    <property type="match status" value="1"/>
</dbReference>
<dbReference type="PANTHER" id="PTHR24346:SF82">
    <property type="entry name" value="KP78A-RELATED"/>
    <property type="match status" value="1"/>
</dbReference>
<keyword evidence="6" id="KW-0067">ATP-binding</keyword>